<dbReference type="PATRIC" id="fig|1458461.3.peg.1483"/>
<dbReference type="EMBL" id="HG966617">
    <property type="protein sequence ID" value="CDO59698.1"/>
    <property type="molecule type" value="Genomic_DNA"/>
</dbReference>
<organism evidence="2 3">
    <name type="scientific">Candidatus Phaeomarinibacter ectocarpi</name>
    <dbReference type="NCBI Taxonomy" id="1458461"/>
    <lineage>
        <taxon>Bacteria</taxon>
        <taxon>Pseudomonadati</taxon>
        <taxon>Pseudomonadota</taxon>
        <taxon>Alphaproteobacteria</taxon>
        <taxon>Hyphomicrobiales</taxon>
        <taxon>Parvibaculaceae</taxon>
        <taxon>Candidatus Phaeomarinibacter</taxon>
    </lineage>
</organism>
<dbReference type="PANTHER" id="PTHR43194:SF2">
    <property type="entry name" value="PEROXISOMAL MEMBRANE PROTEIN LPX1"/>
    <property type="match status" value="1"/>
</dbReference>
<keyword evidence="3" id="KW-1185">Reference proteome</keyword>
<dbReference type="PANTHER" id="PTHR43194">
    <property type="entry name" value="HYDROLASE ALPHA/BETA FOLD FAMILY"/>
    <property type="match status" value="1"/>
</dbReference>
<protein>
    <recommendedName>
        <fullName evidence="1">AB hydrolase-1 domain-containing protein</fullName>
    </recommendedName>
</protein>
<dbReference type="Gene3D" id="3.40.50.1820">
    <property type="entry name" value="alpha/beta hydrolase"/>
    <property type="match status" value="1"/>
</dbReference>
<evidence type="ECO:0000313" key="2">
    <source>
        <dbReference type="EMBL" id="CDO59698.1"/>
    </source>
</evidence>
<proteinExistence type="predicted"/>
<dbReference type="RefSeq" id="WP_043950275.1">
    <property type="nucleotide sequence ID" value="NZ_HG966617.1"/>
</dbReference>
<gene>
    <name evidence="2" type="ORF">BN1012_Phect1484</name>
</gene>
<dbReference type="InterPro" id="IPR050228">
    <property type="entry name" value="Carboxylesterase_BioH"/>
</dbReference>
<dbReference type="OrthoDB" id="9814966at2"/>
<name>X5M8N8_9HYPH</name>
<dbReference type="STRING" id="1458461.BN1012_Phect1484"/>
<accession>X5M8N8</accession>
<evidence type="ECO:0000313" key="3">
    <source>
        <dbReference type="Proteomes" id="UP000032160"/>
    </source>
</evidence>
<dbReference type="KEGG" id="pect:BN1012_Phect1484"/>
<sequence length="261" mass="28622">MTLELISRGAATPGRPQLLFLHGGFHDARCWDHHFLPWFAEQGWAAHAMSTRGHGQSPGDLARDQPGMDDFVDDVNEVIAQLGGDVVLIGHSLGGVLAQMVRVRSTSVVGAVLLASSPMRPSMSVAWRMLRQHPVALYKAQVKGDFEGGLPAFISFFYGNNLDPELKAKYITELSGESPRAMHEIFKRPAPDTPDLETRPVLVVAGSDDWSIPMRDQEWLAKTFEAPLKVVTGAHNLMLDPAWEESAETINAWLDGRFGAG</sequence>
<evidence type="ECO:0000259" key="1">
    <source>
        <dbReference type="Pfam" id="PF12697"/>
    </source>
</evidence>
<feature type="domain" description="AB hydrolase-1" evidence="1">
    <location>
        <begin position="18"/>
        <end position="242"/>
    </location>
</feature>
<dbReference type="HOGENOM" id="CLU_051715_0_1_5"/>
<dbReference type="InterPro" id="IPR029058">
    <property type="entry name" value="AB_hydrolase_fold"/>
</dbReference>
<dbReference type="SUPFAM" id="SSF53474">
    <property type="entry name" value="alpha/beta-Hydrolases"/>
    <property type="match status" value="1"/>
</dbReference>
<dbReference type="Proteomes" id="UP000032160">
    <property type="component" value="Chromosome I"/>
</dbReference>
<dbReference type="InterPro" id="IPR000073">
    <property type="entry name" value="AB_hydrolase_1"/>
</dbReference>
<reference evidence="2 3" key="1">
    <citation type="journal article" date="2014" name="Front. Genet.">
        <title>Genome and metabolic network of "Candidatus Phaeomarinobacter ectocarpi" Ec32, a new candidate genus of Alphaproteobacteria frequently associated with brown algae.</title>
        <authorList>
            <person name="Dittami S.M."/>
            <person name="Barbeyron T."/>
            <person name="Boyen C."/>
            <person name="Cambefort J."/>
            <person name="Collet G."/>
            <person name="Delage L."/>
            <person name="Gobet A."/>
            <person name="Groisillier A."/>
            <person name="Leblanc C."/>
            <person name="Michel G."/>
            <person name="Scornet D."/>
            <person name="Siegel A."/>
            <person name="Tapia J.E."/>
            <person name="Tonon T."/>
        </authorList>
    </citation>
    <scope>NUCLEOTIDE SEQUENCE [LARGE SCALE GENOMIC DNA]</scope>
    <source>
        <strain evidence="2 3">Ec32</strain>
    </source>
</reference>
<dbReference type="AlphaFoldDB" id="X5M8N8"/>
<dbReference type="Pfam" id="PF12697">
    <property type="entry name" value="Abhydrolase_6"/>
    <property type="match status" value="1"/>
</dbReference>